<dbReference type="OrthoDB" id="10343698at2759"/>
<dbReference type="GeneID" id="24136923"/>
<dbReference type="Proteomes" id="UP000030745">
    <property type="component" value="Unassembled WGS sequence"/>
</dbReference>
<keyword evidence="2" id="KW-1185">Reference proteome</keyword>
<reference evidence="1 2" key="1">
    <citation type="journal article" date="2013" name="PLoS Genet.">
        <title>Distinctive expansion of potential virulence genes in the genome of the oomycete fish pathogen Saprolegnia parasitica.</title>
        <authorList>
            <person name="Jiang R.H."/>
            <person name="de Bruijn I."/>
            <person name="Haas B.J."/>
            <person name="Belmonte R."/>
            <person name="Lobach L."/>
            <person name="Christie J."/>
            <person name="van den Ackerveken G."/>
            <person name="Bottin A."/>
            <person name="Bulone V."/>
            <person name="Diaz-Moreno S.M."/>
            <person name="Dumas B."/>
            <person name="Fan L."/>
            <person name="Gaulin E."/>
            <person name="Govers F."/>
            <person name="Grenville-Briggs L.J."/>
            <person name="Horner N.R."/>
            <person name="Levin J.Z."/>
            <person name="Mammella M."/>
            <person name="Meijer H.J."/>
            <person name="Morris P."/>
            <person name="Nusbaum C."/>
            <person name="Oome S."/>
            <person name="Phillips A.J."/>
            <person name="van Rooyen D."/>
            <person name="Rzeszutek E."/>
            <person name="Saraiva M."/>
            <person name="Secombes C.J."/>
            <person name="Seidl M.F."/>
            <person name="Snel B."/>
            <person name="Stassen J.H."/>
            <person name="Sykes S."/>
            <person name="Tripathy S."/>
            <person name="van den Berg H."/>
            <person name="Vega-Arreguin J.C."/>
            <person name="Wawra S."/>
            <person name="Young S.K."/>
            <person name="Zeng Q."/>
            <person name="Dieguez-Uribeondo J."/>
            <person name="Russ C."/>
            <person name="Tyler B.M."/>
            <person name="van West P."/>
        </authorList>
    </citation>
    <scope>NUCLEOTIDE SEQUENCE [LARGE SCALE GENOMIC DNA]</scope>
    <source>
        <strain evidence="1 2">CBS 223.65</strain>
    </source>
</reference>
<dbReference type="RefSeq" id="XP_012210831.1">
    <property type="nucleotide sequence ID" value="XM_012355441.1"/>
</dbReference>
<dbReference type="VEuPathDB" id="FungiDB:SPRG_15162"/>
<dbReference type="EMBL" id="KK583433">
    <property type="protein sequence ID" value="KDO18453.1"/>
    <property type="molecule type" value="Genomic_DNA"/>
</dbReference>
<sequence>MGMTVAETTKKPLPPKLVMTENAYLTQYMHTLQEKLLHLQTRQTTLLPWADVVRALADETLQCVHTNRQLWRRVNDHAAFLELLHAWSQRTLDPTSPSHWSRSPCLFGGDVLPRHFAVKWLAMQMYHQRDTVFAHADAFGHEDASFVRAQPTGGFVGAAQLFLPHAIDSIVDAWVMAQAAYAVHSSTMSVVVTSPEVDIVYAREATALSPTQWLVGNCIYGRFTKRDSKATTIVLRTITDDEMQPIDAPLWTTGCQLWYGGFVILNHVFWIYKLMVAGYQSRKRPTIPRASKPIFPWTTRGRPMVRLI</sequence>
<proteinExistence type="predicted"/>
<gene>
    <name evidence="1" type="ORF">SPRG_15162</name>
</gene>
<evidence type="ECO:0000313" key="2">
    <source>
        <dbReference type="Proteomes" id="UP000030745"/>
    </source>
</evidence>
<dbReference type="OMA" id="WRRVNDH"/>
<protein>
    <submittedName>
        <fullName evidence="1">Uncharacterized protein</fullName>
    </submittedName>
</protein>
<evidence type="ECO:0000313" key="1">
    <source>
        <dbReference type="EMBL" id="KDO18453.1"/>
    </source>
</evidence>
<dbReference type="AlphaFoldDB" id="A0A067BJT5"/>
<organism evidence="1 2">
    <name type="scientific">Saprolegnia parasitica (strain CBS 223.65)</name>
    <dbReference type="NCBI Taxonomy" id="695850"/>
    <lineage>
        <taxon>Eukaryota</taxon>
        <taxon>Sar</taxon>
        <taxon>Stramenopiles</taxon>
        <taxon>Oomycota</taxon>
        <taxon>Saprolegniomycetes</taxon>
        <taxon>Saprolegniales</taxon>
        <taxon>Saprolegniaceae</taxon>
        <taxon>Saprolegnia</taxon>
    </lineage>
</organism>
<name>A0A067BJT5_SAPPC</name>
<dbReference type="KEGG" id="spar:SPRG_15162"/>
<accession>A0A067BJT5</accession>